<dbReference type="EMBL" id="LVJS01000049">
    <property type="protein sequence ID" value="KZC23197.1"/>
    <property type="molecule type" value="Genomic_DNA"/>
</dbReference>
<name>A0A154QGU6_9GAMM</name>
<accession>A0A154QGU6</accession>
<sequence length="98" mass="10672">MRLMQLLVIAGFVLASVAWAGDRAKPSPAAPAPAKLLSTAQQRLAGSRAEVARLKQDLGRQESDSRRASERLQQQDRTIAELQQQLHELQAQAASGTR</sequence>
<evidence type="ECO:0000313" key="4">
    <source>
        <dbReference type="Proteomes" id="UP000076131"/>
    </source>
</evidence>
<proteinExistence type="predicted"/>
<evidence type="ECO:0000313" key="3">
    <source>
        <dbReference type="EMBL" id="KZC23197.1"/>
    </source>
</evidence>
<keyword evidence="2" id="KW-0732">Signal</keyword>
<feature type="chain" id="PRO_5007599883" description="Tol-pal system protein YbgF" evidence="2">
    <location>
        <begin position="21"/>
        <end position="98"/>
    </location>
</feature>
<reference evidence="3 4" key="1">
    <citation type="journal article" date="2016" name="MBio">
        <title>Lateral Gene Transfer in a Heavy Metal-Contaminated-Groundwater Microbial Community.</title>
        <authorList>
            <person name="Hemme C.L."/>
            <person name="Green S.J."/>
            <person name="Rishishwar L."/>
            <person name="Prakash O."/>
            <person name="Pettenato A."/>
            <person name="Chakraborty R."/>
            <person name="Deutschbauer A.M."/>
            <person name="Van Nostrand J.D."/>
            <person name="Wu L."/>
            <person name="He Z."/>
            <person name="Jordan I.K."/>
            <person name="Hazen T.C."/>
            <person name="Arkin A.P."/>
            <person name="Kostka J.E."/>
            <person name="Zhou J."/>
        </authorList>
    </citation>
    <scope>NUCLEOTIDE SEQUENCE [LARGE SCALE GENOMIC DNA]</scope>
    <source>
        <strain evidence="3 4">FW104-T7</strain>
    </source>
</reference>
<evidence type="ECO:0000256" key="2">
    <source>
        <dbReference type="SAM" id="SignalP"/>
    </source>
</evidence>
<comment type="caution">
    <text evidence="3">The sequence shown here is derived from an EMBL/GenBank/DDBJ whole genome shotgun (WGS) entry which is preliminary data.</text>
</comment>
<dbReference type="RefSeq" id="WP_039953474.1">
    <property type="nucleotide sequence ID" value="NZ_LVJS01000049.1"/>
</dbReference>
<protein>
    <recommendedName>
        <fullName evidence="5">Tol-pal system protein YbgF</fullName>
    </recommendedName>
</protein>
<feature type="coiled-coil region" evidence="1">
    <location>
        <begin position="37"/>
        <end position="92"/>
    </location>
</feature>
<dbReference type="Proteomes" id="UP000076131">
    <property type="component" value="Unassembled WGS sequence"/>
</dbReference>
<keyword evidence="1" id="KW-0175">Coiled coil</keyword>
<gene>
    <name evidence="3" type="ORF">RHOFW104T7_15105</name>
</gene>
<evidence type="ECO:0008006" key="5">
    <source>
        <dbReference type="Google" id="ProtNLM"/>
    </source>
</evidence>
<organism evidence="3 4">
    <name type="scientific">Rhodanobacter thiooxydans</name>
    <dbReference type="NCBI Taxonomy" id="416169"/>
    <lineage>
        <taxon>Bacteria</taxon>
        <taxon>Pseudomonadati</taxon>
        <taxon>Pseudomonadota</taxon>
        <taxon>Gammaproteobacteria</taxon>
        <taxon>Lysobacterales</taxon>
        <taxon>Rhodanobacteraceae</taxon>
        <taxon>Rhodanobacter</taxon>
    </lineage>
</organism>
<dbReference type="STRING" id="416169.RHOFW104T7_15105"/>
<feature type="signal peptide" evidence="2">
    <location>
        <begin position="1"/>
        <end position="20"/>
    </location>
</feature>
<evidence type="ECO:0000256" key="1">
    <source>
        <dbReference type="SAM" id="Coils"/>
    </source>
</evidence>
<dbReference type="AlphaFoldDB" id="A0A154QGU6"/>
<keyword evidence="4" id="KW-1185">Reference proteome</keyword>